<keyword evidence="1" id="KW-0732">Signal</keyword>
<feature type="chain" id="PRO_5015084516" evidence="1">
    <location>
        <begin position="26"/>
        <end position="168"/>
    </location>
</feature>
<evidence type="ECO:0000313" key="2">
    <source>
        <dbReference type="EMBL" id="PTP17483.1"/>
    </source>
</evidence>
<comment type="caution">
    <text evidence="2">The sequence shown here is derived from an EMBL/GenBank/DDBJ whole genome shotgun (WGS) entry which is preliminary data.</text>
</comment>
<organism evidence="2 3">
    <name type="scientific">Vibrio splendidus</name>
    <dbReference type="NCBI Taxonomy" id="29497"/>
    <lineage>
        <taxon>Bacteria</taxon>
        <taxon>Pseudomonadati</taxon>
        <taxon>Pseudomonadota</taxon>
        <taxon>Gammaproteobacteria</taxon>
        <taxon>Vibrionales</taxon>
        <taxon>Vibrionaceae</taxon>
        <taxon>Vibrio</taxon>
    </lineage>
</organism>
<sequence length="168" mass="18085">MKNISNNVLGTIALLTSLFSVHTFANVQIIGSESELSHYIAEHYQQSTQFYEGNLAKTDALYINGGTASKDDVTLAKSYIVKGNTVVIDLRQVPGDDAKIELSQSLIGLGNEAPVIVTGMYQGENIINAIVADVRDENGDVIYNSEANLDSIKLSLAYALDRLGFGGK</sequence>
<dbReference type="RefSeq" id="WP_016787012.1">
    <property type="nucleotide sequence ID" value="NZ_CAWNUF010000147.1"/>
</dbReference>
<dbReference type="EMBL" id="PIFK01000119">
    <property type="protein sequence ID" value="PTP17483.1"/>
    <property type="molecule type" value="Genomic_DNA"/>
</dbReference>
<dbReference type="AlphaFoldDB" id="A0A2N7P5N8"/>
<feature type="signal peptide" evidence="1">
    <location>
        <begin position="1"/>
        <end position="25"/>
    </location>
</feature>
<protein>
    <submittedName>
        <fullName evidence="2">Cytolysin secretion protein</fullName>
    </submittedName>
</protein>
<evidence type="ECO:0000256" key="1">
    <source>
        <dbReference type="SAM" id="SignalP"/>
    </source>
</evidence>
<evidence type="ECO:0000313" key="3">
    <source>
        <dbReference type="Proteomes" id="UP000244197"/>
    </source>
</evidence>
<proteinExistence type="predicted"/>
<dbReference type="Proteomes" id="UP000244197">
    <property type="component" value="Unassembled WGS sequence"/>
</dbReference>
<name>A0A2N7P5N8_VIBSP</name>
<accession>A0A2N7P5N8</accession>
<gene>
    <name evidence="2" type="ORF">CWO07_25725</name>
</gene>
<reference evidence="2 3" key="1">
    <citation type="submission" date="2017-11" db="EMBL/GenBank/DDBJ databases">
        <title>Population delineation of vibrios coincides with oyster pathogenicity.</title>
        <authorList>
            <person name="Bruto M."/>
            <person name="Labreuche Y."/>
            <person name="James A."/>
            <person name="Piel D."/>
            <person name="Chenivesse S."/>
            <person name="Petton B."/>
            <person name="Polz M.F."/>
            <person name="Le Roux F."/>
        </authorList>
    </citation>
    <scope>NUCLEOTIDE SEQUENCE [LARGE SCALE GENOMIC DNA]</scope>
    <source>
        <strain evidence="2 3">FF_144</strain>
    </source>
</reference>